<evidence type="ECO:0000313" key="3">
    <source>
        <dbReference type="EMBL" id="KAF2905607.1"/>
    </source>
</evidence>
<dbReference type="EMBL" id="VTPC01000493">
    <property type="protein sequence ID" value="KAF2905607.1"/>
    <property type="molecule type" value="Genomic_DNA"/>
</dbReference>
<proteinExistence type="inferred from homology"/>
<keyword evidence="2" id="KW-0106">Calcium</keyword>
<dbReference type="AlphaFoldDB" id="A0A8K0GL37"/>
<dbReference type="OrthoDB" id="444338at2759"/>
<keyword evidence="2" id="KW-0449">Lipoprotein</keyword>
<dbReference type="GO" id="GO:0017128">
    <property type="term" value="F:phospholipid scramblase activity"/>
    <property type="evidence" value="ECO:0007669"/>
    <property type="project" value="InterPro"/>
</dbReference>
<comment type="function">
    <text evidence="2">May mediate accelerated ATP-independent bidirectional transbilayer migration of phospholipids upon binding calcium ions that results in a loss of phospholipid asymmetry in the plasma membrane.</text>
</comment>
<dbReference type="PANTHER" id="PTHR23248">
    <property type="entry name" value="PHOSPHOLIPID SCRAMBLASE-RELATED"/>
    <property type="match status" value="1"/>
</dbReference>
<accession>A0A8K0GL37</accession>
<reference evidence="3" key="1">
    <citation type="submission" date="2019-08" db="EMBL/GenBank/DDBJ databases">
        <title>The genome of the North American firefly Photinus pyralis.</title>
        <authorList>
            <consortium name="Photinus pyralis genome working group"/>
            <person name="Fallon T.R."/>
            <person name="Sander Lower S.E."/>
            <person name="Weng J.-K."/>
        </authorList>
    </citation>
    <scope>NUCLEOTIDE SEQUENCE</scope>
    <source>
        <strain evidence="3">TRF0915ILg1</strain>
        <tissue evidence="3">Whole body</tissue>
    </source>
</reference>
<dbReference type="PANTHER" id="PTHR23248:SF4">
    <property type="entry name" value="PHOSPHOLIPID SCRAMBLASE"/>
    <property type="match status" value="1"/>
</dbReference>
<keyword evidence="2" id="KW-0564">Palmitate</keyword>
<protein>
    <recommendedName>
        <fullName evidence="2">Phospholipid scramblase</fullName>
    </recommendedName>
</protein>
<evidence type="ECO:0000313" key="4">
    <source>
        <dbReference type="Proteomes" id="UP000801492"/>
    </source>
</evidence>
<keyword evidence="4" id="KW-1185">Reference proteome</keyword>
<dbReference type="Proteomes" id="UP000801492">
    <property type="component" value="Unassembled WGS sequence"/>
</dbReference>
<comment type="cofactor">
    <cofactor evidence="2">
        <name>Ca(2+)</name>
        <dbReference type="ChEBI" id="CHEBI:29108"/>
    </cofactor>
</comment>
<evidence type="ECO:0000256" key="2">
    <source>
        <dbReference type="RuleBase" id="RU363116"/>
    </source>
</evidence>
<dbReference type="GO" id="GO:0005886">
    <property type="term" value="C:plasma membrane"/>
    <property type="evidence" value="ECO:0007669"/>
    <property type="project" value="TreeGrafter"/>
</dbReference>
<organism evidence="3 4">
    <name type="scientific">Ignelater luminosus</name>
    <name type="common">Cucubano</name>
    <name type="synonym">Pyrophorus luminosus</name>
    <dbReference type="NCBI Taxonomy" id="2038154"/>
    <lineage>
        <taxon>Eukaryota</taxon>
        <taxon>Metazoa</taxon>
        <taxon>Ecdysozoa</taxon>
        <taxon>Arthropoda</taxon>
        <taxon>Hexapoda</taxon>
        <taxon>Insecta</taxon>
        <taxon>Pterygota</taxon>
        <taxon>Neoptera</taxon>
        <taxon>Endopterygota</taxon>
        <taxon>Coleoptera</taxon>
        <taxon>Polyphaga</taxon>
        <taxon>Elateriformia</taxon>
        <taxon>Elateroidea</taxon>
        <taxon>Elateridae</taxon>
        <taxon>Agrypninae</taxon>
        <taxon>Pyrophorini</taxon>
        <taxon>Ignelater</taxon>
    </lineage>
</organism>
<comment type="similarity">
    <text evidence="1 2">Belongs to the phospholipid scramblase family.</text>
</comment>
<evidence type="ECO:0000256" key="1">
    <source>
        <dbReference type="ARBA" id="ARBA00005350"/>
    </source>
</evidence>
<gene>
    <name evidence="3" type="ORF">ILUMI_00584</name>
</gene>
<name>A0A8K0GL37_IGNLU</name>
<sequence length="294" mass="33425">MFRVPPETEESEMRLNTLESHSTDIDLPVFSDNSNPAITIQPQIGGEHDYVGARRPIPVSTIDWQTTNVSQFIPMHGIDFLAGAEQLHIQQTVELTDLLANVESENRYIIKVPQGETLYCASEASSSCQRMCFGSSRSFVIKVYDQTQQEAFEFRRRLACGSCSFWCYLQAMEVWITPGELTGVIEQQMNLSVPLFLVYNRHREIIYRIEGPSMCACISFGKDAHFKIYTADGMTQVGSINHQWDQVQVAYNLCVQFPGRSVDTRHKTLLLGAAFLLEYMYFEHSKTRGCRCAC</sequence>
<dbReference type="Pfam" id="PF03803">
    <property type="entry name" value="Scramblase"/>
    <property type="match status" value="1"/>
</dbReference>
<comment type="caution">
    <text evidence="3">The sequence shown here is derived from an EMBL/GenBank/DDBJ whole genome shotgun (WGS) entry which is preliminary data.</text>
</comment>
<dbReference type="InterPro" id="IPR005552">
    <property type="entry name" value="Scramblase"/>
</dbReference>